<feature type="compositionally biased region" description="Basic and acidic residues" evidence="3">
    <location>
        <begin position="168"/>
        <end position="180"/>
    </location>
</feature>
<dbReference type="GO" id="GO:0000462">
    <property type="term" value="P:maturation of SSU-rRNA from tricistronic rRNA transcript (SSU-rRNA, 5.8S rRNA, LSU-rRNA)"/>
    <property type="evidence" value="ECO:0007669"/>
    <property type="project" value="TreeGrafter"/>
</dbReference>
<keyword evidence="7" id="KW-1185">Reference proteome</keyword>
<comment type="similarity">
    <text evidence="1">Belongs to the AATF family.</text>
</comment>
<feature type="compositionally biased region" description="Acidic residues" evidence="3">
    <location>
        <begin position="185"/>
        <end position="224"/>
    </location>
</feature>
<dbReference type="Proteomes" id="UP001201980">
    <property type="component" value="Unassembled WGS sequence"/>
</dbReference>
<evidence type="ECO:0000313" key="6">
    <source>
        <dbReference type="EMBL" id="KAJ2906490.1"/>
    </source>
</evidence>
<evidence type="ECO:0000256" key="2">
    <source>
        <dbReference type="ARBA" id="ARBA00013850"/>
    </source>
</evidence>
<accession>A0AAD5WVJ6</accession>
<dbReference type="AlphaFoldDB" id="A0AAD5WVJ6"/>
<feature type="domain" description="AATF leucine zipper-containing" evidence="5">
    <location>
        <begin position="288"/>
        <end position="405"/>
    </location>
</feature>
<feature type="compositionally biased region" description="Low complexity" evidence="3">
    <location>
        <begin position="82"/>
        <end position="94"/>
    </location>
</feature>
<feature type="region of interest" description="Disordered" evidence="3">
    <location>
        <begin position="1"/>
        <end position="272"/>
    </location>
</feature>
<name>A0AAD5WVJ6_9PEZI</name>
<dbReference type="InterPro" id="IPR025160">
    <property type="entry name" value="AATF"/>
</dbReference>
<dbReference type="InterPro" id="IPR012617">
    <property type="entry name" value="AATF_C"/>
</dbReference>
<dbReference type="Pfam" id="PF08164">
    <property type="entry name" value="TRAUB"/>
    <property type="match status" value="1"/>
</dbReference>
<dbReference type="PANTHER" id="PTHR15565:SF0">
    <property type="entry name" value="PROTEIN AATF"/>
    <property type="match status" value="1"/>
</dbReference>
<feature type="compositionally biased region" description="Polar residues" evidence="3">
    <location>
        <begin position="259"/>
        <end position="272"/>
    </location>
</feature>
<proteinExistence type="inferred from homology"/>
<reference evidence="6" key="1">
    <citation type="submission" date="2022-07" db="EMBL/GenBank/DDBJ databases">
        <title>Draft genome sequence of Zalerion maritima ATCC 34329, a (micro)plastics degrading marine fungus.</title>
        <authorList>
            <person name="Paco A."/>
            <person name="Goncalves M.F.M."/>
            <person name="Rocha-Santos T.A.P."/>
            <person name="Alves A."/>
        </authorList>
    </citation>
    <scope>NUCLEOTIDE SEQUENCE</scope>
    <source>
        <strain evidence="6">ATCC 34329</strain>
    </source>
</reference>
<dbReference type="Pfam" id="PF13339">
    <property type="entry name" value="AATF-Che1"/>
    <property type="match status" value="1"/>
</dbReference>
<sequence length="589" mass="65443">MAKLKGRAAEFAKLEECPKKDFDPEAEPPSENSQSESESSDEEERLATEHYVPVGKSKLRQKEPVSLGPKYSGSRVSRAALEGENSGSEPVGSESEGEDDEDGDQVDEGGSEDEEDDEREHADLIAVNLDVHNVIDDEEIDSDNALGESDQEQFKDFVFRGSSKPRPGKKEKANRPKAADWLESSSDEEMVENEYGSEDQDIVEEDGEFEDMDSDEDVDMDAPEELNGYPEAGSDDDNDTSEDEDEEESEGSDDESSSPGKDQSASAAFTTGVKSTVSRLSASAQKEAKQGTILREQRKTFDSILNLRVRLQKSLVATNSLAAVETDDESEHAYEAAEEAAIKLWNTLDLLRAQMDPDAYSQLNTKRKREADTSTPSGEMWEHLAVVEKRAATLRKKNLEKWSEKANRGFITSGRDNAKNAFTIKETLTASLDGQLANPERLVKKTQIPRSCAPLQAKSNKTDDVGIYDDADFYQLLLKELVDQRTSNSNSTNGAVTTVVYTAQKEAKQKKVVDTKASKGRKMRFNVHEKLVNFTSREDRRSWEESAIDRLLGSLFGKKFELDEDDESESDEEGGVSLAEENALRLFRN</sequence>
<evidence type="ECO:0000256" key="1">
    <source>
        <dbReference type="ARBA" id="ARBA00008966"/>
    </source>
</evidence>
<feature type="domain" description="Apoptosis-antagonizing transcription factor C-terminal" evidence="4">
    <location>
        <begin position="474"/>
        <end position="556"/>
    </location>
</feature>
<evidence type="ECO:0000259" key="4">
    <source>
        <dbReference type="Pfam" id="PF08164"/>
    </source>
</evidence>
<dbReference type="EMBL" id="JAKWBI020000013">
    <property type="protein sequence ID" value="KAJ2906490.1"/>
    <property type="molecule type" value="Genomic_DNA"/>
</dbReference>
<feature type="compositionally biased region" description="Acidic residues" evidence="3">
    <location>
        <begin position="95"/>
        <end position="118"/>
    </location>
</feature>
<protein>
    <recommendedName>
        <fullName evidence="2">Protein BFR2</fullName>
    </recommendedName>
</protein>
<gene>
    <name evidence="6" type="ORF">MKZ38_001471</name>
</gene>
<dbReference type="GO" id="GO:0005730">
    <property type="term" value="C:nucleolus"/>
    <property type="evidence" value="ECO:0007669"/>
    <property type="project" value="TreeGrafter"/>
</dbReference>
<dbReference type="InterPro" id="IPR039223">
    <property type="entry name" value="AATF/Bfr2"/>
</dbReference>
<feature type="compositionally biased region" description="Basic and acidic residues" evidence="3">
    <location>
        <begin position="7"/>
        <end position="23"/>
    </location>
</feature>
<evidence type="ECO:0000259" key="5">
    <source>
        <dbReference type="Pfam" id="PF13339"/>
    </source>
</evidence>
<comment type="caution">
    <text evidence="6">The sequence shown here is derived from an EMBL/GenBank/DDBJ whole genome shotgun (WGS) entry which is preliminary data.</text>
</comment>
<evidence type="ECO:0000256" key="3">
    <source>
        <dbReference type="SAM" id="MobiDB-lite"/>
    </source>
</evidence>
<dbReference type="PANTHER" id="PTHR15565">
    <property type="entry name" value="AATF PROTEIN APOPTOSIS ANTAGONIZING TRANSCRIPTION FACTOR"/>
    <property type="match status" value="1"/>
</dbReference>
<evidence type="ECO:0000313" key="7">
    <source>
        <dbReference type="Proteomes" id="UP001201980"/>
    </source>
</evidence>
<feature type="compositionally biased region" description="Acidic residues" evidence="3">
    <location>
        <begin position="233"/>
        <end position="256"/>
    </location>
</feature>
<organism evidence="6 7">
    <name type="scientific">Zalerion maritima</name>
    <dbReference type="NCBI Taxonomy" id="339359"/>
    <lineage>
        <taxon>Eukaryota</taxon>
        <taxon>Fungi</taxon>
        <taxon>Dikarya</taxon>
        <taxon>Ascomycota</taxon>
        <taxon>Pezizomycotina</taxon>
        <taxon>Sordariomycetes</taxon>
        <taxon>Lulworthiomycetidae</taxon>
        <taxon>Lulworthiales</taxon>
        <taxon>Lulworthiaceae</taxon>
        <taxon>Zalerion</taxon>
    </lineage>
</organism>